<keyword evidence="5" id="KW-1185">Reference proteome</keyword>
<organism evidence="4 5">
    <name type="scientific">Quercus suber</name>
    <name type="common">Cork oak</name>
    <dbReference type="NCBI Taxonomy" id="58331"/>
    <lineage>
        <taxon>Eukaryota</taxon>
        <taxon>Viridiplantae</taxon>
        <taxon>Streptophyta</taxon>
        <taxon>Embryophyta</taxon>
        <taxon>Tracheophyta</taxon>
        <taxon>Spermatophyta</taxon>
        <taxon>Magnoliopsida</taxon>
        <taxon>eudicotyledons</taxon>
        <taxon>Gunneridae</taxon>
        <taxon>Pentapetalae</taxon>
        <taxon>rosids</taxon>
        <taxon>fabids</taxon>
        <taxon>Fagales</taxon>
        <taxon>Fagaceae</taxon>
        <taxon>Quercus</taxon>
    </lineage>
</organism>
<accession>A0AAW0IVA0</accession>
<dbReference type="EMBL" id="PKMF04000821">
    <property type="protein sequence ID" value="KAK7818569.1"/>
    <property type="molecule type" value="Genomic_DNA"/>
</dbReference>
<name>A0AAW0IVA0_QUESU</name>
<comment type="caution">
    <text evidence="4">The sequence shown here is derived from an EMBL/GenBank/DDBJ whole genome shotgun (WGS) entry which is preliminary data.</text>
</comment>
<feature type="domain" description="Legume lectin" evidence="3">
    <location>
        <begin position="3"/>
        <end position="201"/>
    </location>
</feature>
<evidence type="ECO:0000313" key="4">
    <source>
        <dbReference type="EMBL" id="KAK7818569.1"/>
    </source>
</evidence>
<evidence type="ECO:0000256" key="1">
    <source>
        <dbReference type="ARBA" id="ARBA00007606"/>
    </source>
</evidence>
<gene>
    <name evidence="4" type="primary">LEC2_9</name>
    <name evidence="4" type="ORF">CFP56_041195</name>
</gene>
<dbReference type="InterPro" id="IPR013320">
    <property type="entry name" value="ConA-like_dom_sf"/>
</dbReference>
<evidence type="ECO:0000256" key="2">
    <source>
        <dbReference type="ARBA" id="ARBA00022734"/>
    </source>
</evidence>
<comment type="similarity">
    <text evidence="1">Belongs to the leguminous lectin family.</text>
</comment>
<keyword evidence="2" id="KW-0430">Lectin</keyword>
<dbReference type="Pfam" id="PF00139">
    <property type="entry name" value="Lectin_legB"/>
    <property type="match status" value="1"/>
</dbReference>
<evidence type="ECO:0000313" key="5">
    <source>
        <dbReference type="Proteomes" id="UP000237347"/>
    </source>
</evidence>
<dbReference type="Proteomes" id="UP000237347">
    <property type="component" value="Unassembled WGS sequence"/>
</dbReference>
<dbReference type="PANTHER" id="PTHR32401">
    <property type="entry name" value="CONCANAVALIN A-LIKE LECTIN FAMILY PROTEIN"/>
    <property type="match status" value="1"/>
</dbReference>
<proteinExistence type="inferred from homology"/>
<dbReference type="GO" id="GO:0030246">
    <property type="term" value="F:carbohydrate binding"/>
    <property type="evidence" value="ECO:0007669"/>
    <property type="project" value="UniProtKB-KW"/>
</dbReference>
<dbReference type="FunFam" id="2.60.120.200:FF:000103">
    <property type="entry name" value="L-type lectin-domain containing receptor kinase IX.1"/>
    <property type="match status" value="1"/>
</dbReference>
<dbReference type="CDD" id="cd06899">
    <property type="entry name" value="lectin_legume_LecRK_Arcelin_ConA"/>
    <property type="match status" value="1"/>
</dbReference>
<dbReference type="PROSITE" id="PS00307">
    <property type="entry name" value="LECTIN_LEGUME_BETA"/>
    <property type="match status" value="1"/>
</dbReference>
<dbReference type="PANTHER" id="PTHR32401:SF47">
    <property type="entry name" value="LEGUME LECTIN DOMAIN-CONTAINING PROTEIN"/>
    <property type="match status" value="1"/>
</dbReference>
<evidence type="ECO:0000259" key="3">
    <source>
        <dbReference type="Pfam" id="PF00139"/>
    </source>
</evidence>
<dbReference type="InterPro" id="IPR001220">
    <property type="entry name" value="Legume_lectin_dom"/>
</dbReference>
<dbReference type="SUPFAM" id="SSF49899">
    <property type="entry name" value="Concanavalin A-like lectins/glucanases"/>
    <property type="match status" value="1"/>
</dbReference>
<protein>
    <submittedName>
        <fullName evidence="4">Agglutinin-2</fullName>
    </submittedName>
</protein>
<dbReference type="Gene3D" id="2.60.120.200">
    <property type="match status" value="1"/>
</dbReference>
<sequence>MRDAFTSQGVLELTKNQLNSSISYSVGRASYAEPVQLWDASTGRLTDFTTHFSFIIKAVNISWHGDGLSFFIAPFESNIPNNSSGGYLALFSAESANKTSQNQIVAVEFDSFQNYWDPSDDHVGINVNSIVSATNVSWNSSIKNGSQANARISYNSTTKNLSVFLTYANNPVFGGNSGLSYIVDLRSVLPEWGRIGFSAATAVD</sequence>
<dbReference type="InterPro" id="IPR019825">
    <property type="entry name" value="Lectin_legB_Mn/Ca_BS"/>
</dbReference>
<dbReference type="AlphaFoldDB" id="A0AAW0IVA0"/>
<dbReference type="InterPro" id="IPR050258">
    <property type="entry name" value="Leguminous_Lectin"/>
</dbReference>
<reference evidence="4 5" key="1">
    <citation type="journal article" date="2018" name="Sci. Data">
        <title>The draft genome sequence of cork oak.</title>
        <authorList>
            <person name="Ramos A.M."/>
            <person name="Usie A."/>
            <person name="Barbosa P."/>
            <person name="Barros P.M."/>
            <person name="Capote T."/>
            <person name="Chaves I."/>
            <person name="Simoes F."/>
            <person name="Abreu I."/>
            <person name="Carrasquinho I."/>
            <person name="Faro C."/>
            <person name="Guimaraes J.B."/>
            <person name="Mendonca D."/>
            <person name="Nobrega F."/>
            <person name="Rodrigues L."/>
            <person name="Saibo N.J.M."/>
            <person name="Varela M.C."/>
            <person name="Egas C."/>
            <person name="Matos J."/>
            <person name="Miguel C.M."/>
            <person name="Oliveira M.M."/>
            <person name="Ricardo C.P."/>
            <person name="Goncalves S."/>
        </authorList>
    </citation>
    <scope>NUCLEOTIDE SEQUENCE [LARGE SCALE GENOMIC DNA]</scope>
    <source>
        <strain evidence="5">cv. HL8</strain>
    </source>
</reference>